<dbReference type="NCBIfam" id="TIGR01644">
    <property type="entry name" value="phage_P2_V"/>
    <property type="match status" value="1"/>
</dbReference>
<reference evidence="3 4" key="1">
    <citation type="submission" date="2014-08" db="EMBL/GenBank/DDBJ databases">
        <title>Chaperone-usher fimbriae in a diverse selection of Gallibacterium genomes.</title>
        <authorList>
            <person name="Kudirkiene E."/>
            <person name="Bager R.J."/>
            <person name="Johnson T.J."/>
            <person name="Bojesen A.M."/>
        </authorList>
    </citation>
    <scope>NUCLEOTIDE SEQUENCE [LARGE SCALE GENOMIC DNA]</scope>
    <source>
        <strain evidence="3 4">20558/3kl.</strain>
    </source>
</reference>
<dbReference type="InterPro" id="IPR013046">
    <property type="entry name" value="GpV/Gp45"/>
</dbReference>
<protein>
    <submittedName>
        <fullName evidence="3">Phage baseplate protein</fullName>
    </submittedName>
</protein>
<feature type="domain" description="Bacteriophage Mu Gp45 N-terminal" evidence="2">
    <location>
        <begin position="21"/>
        <end position="86"/>
    </location>
</feature>
<evidence type="ECO:0000313" key="3">
    <source>
        <dbReference type="EMBL" id="KGQ29172.1"/>
    </source>
</evidence>
<dbReference type="AlphaFoldDB" id="A0A0A2XDW6"/>
<evidence type="ECO:0000259" key="2">
    <source>
        <dbReference type="Pfam" id="PF06890"/>
    </source>
</evidence>
<dbReference type="Proteomes" id="UP000030526">
    <property type="component" value="Unassembled WGS sequence"/>
</dbReference>
<dbReference type="Gene3D" id="6.20.150.10">
    <property type="match status" value="1"/>
</dbReference>
<name>A0A0A2XDW6_9PAST</name>
<comment type="caution">
    <text evidence="3">The sequence shown here is derived from an EMBL/GenBank/DDBJ whole genome shotgun (WGS) entry which is preliminary data.</text>
</comment>
<feature type="region of interest" description="Disordered" evidence="1">
    <location>
        <begin position="155"/>
        <end position="175"/>
    </location>
</feature>
<dbReference type="InterPro" id="IPR014462">
    <property type="entry name" value="Phage_Mu_Gp45"/>
</dbReference>
<dbReference type="InterPro" id="IPR053861">
    <property type="entry name" value="Phage_Mu_Gp45_N"/>
</dbReference>
<organism evidence="3 4">
    <name type="scientific">Gallibacterium anatis</name>
    <dbReference type="NCBI Taxonomy" id="750"/>
    <lineage>
        <taxon>Bacteria</taxon>
        <taxon>Pseudomonadati</taxon>
        <taxon>Pseudomonadota</taxon>
        <taxon>Gammaproteobacteria</taxon>
        <taxon>Pasteurellales</taxon>
        <taxon>Pasteurellaceae</taxon>
        <taxon>Gallibacterium</taxon>
    </lineage>
</organism>
<evidence type="ECO:0000313" key="4">
    <source>
        <dbReference type="Proteomes" id="UP000030526"/>
    </source>
</evidence>
<dbReference type="Pfam" id="PF06890">
    <property type="entry name" value="Phage_Mu_Gp45"/>
    <property type="match status" value="1"/>
</dbReference>
<sequence length="175" mass="18949">MQGLNRVLAPLKRSLKLLINRGVMSFVSDSHKRQNLQIRLQSDEVIDDAERFQNYGFSSVPTAGEVIAVSVGGKRSHIAVLVVDDKGVRPNGLKAGDVVVYHQEGHQILLTEQGEVVITCQKLTVNAKRQVVFDTPQTQFTGNVDIVGISTATDHKSSGISGKNHDHTSGVGKPV</sequence>
<accession>A0A0A2XDW6</accession>
<dbReference type="EMBL" id="JPXS01000077">
    <property type="protein sequence ID" value="KGQ29172.1"/>
    <property type="molecule type" value="Genomic_DNA"/>
</dbReference>
<dbReference type="PIRSF" id="PIRSF012337">
    <property type="entry name" value="gp45"/>
    <property type="match status" value="1"/>
</dbReference>
<gene>
    <name evidence="3" type="ORF">JP32_11615</name>
</gene>
<proteinExistence type="predicted"/>
<feature type="compositionally biased region" description="Basic and acidic residues" evidence="1">
    <location>
        <begin position="155"/>
        <end position="168"/>
    </location>
</feature>
<dbReference type="RefSeq" id="WP_039085039.1">
    <property type="nucleotide sequence ID" value="NZ_JPXS01000077.1"/>
</dbReference>
<evidence type="ECO:0000256" key="1">
    <source>
        <dbReference type="SAM" id="MobiDB-lite"/>
    </source>
</evidence>